<protein>
    <submittedName>
        <fullName evidence="2">Uncharacterized protein</fullName>
    </submittedName>
</protein>
<sequence length="299" mass="32709">MSPTCCRTGDPHEIKNRRLSSGTYAPSTPFKMDYTARGVASTSSSPYSALASSPIKYRGLGVGSTVQLRTVMEDEDKEREYAMQFGERGGVLDLDEDSSDRTRAYDDGKYGVYEEVSSGIISGSVKLENSFGEFGGLKSSFSHSHNVPVRDTSFESLHTSGSFDHGDDHDDGWKVAMTSTSVADDTKSTSIANHDSECKISEDVAREWRELIGKRTQFDSSTSPALDVNITTGVRVESSETDSANGAKLYLIEAYHKETADRENWQMFPEISDPVLSGGGSCEVDLPSSAVERQMLHKF</sequence>
<organism evidence="2 3">
    <name type="scientific">Lipomyces tetrasporus</name>
    <dbReference type="NCBI Taxonomy" id="54092"/>
    <lineage>
        <taxon>Eukaryota</taxon>
        <taxon>Fungi</taxon>
        <taxon>Dikarya</taxon>
        <taxon>Ascomycota</taxon>
        <taxon>Saccharomycotina</taxon>
        <taxon>Lipomycetes</taxon>
        <taxon>Lipomycetales</taxon>
        <taxon>Lipomycetaceae</taxon>
        <taxon>Lipomyces</taxon>
    </lineage>
</organism>
<gene>
    <name evidence="2" type="ORF">POJ06DRAFT_80600</name>
</gene>
<comment type="caution">
    <text evidence="2">The sequence shown here is derived from an EMBL/GenBank/DDBJ whole genome shotgun (WGS) entry which is preliminary data.</text>
</comment>
<reference evidence="2" key="1">
    <citation type="submission" date="2023-03" db="EMBL/GenBank/DDBJ databases">
        <title>Near-Complete genome sequence of Lipomyces tetrasporous NRRL Y-64009, an oleaginous yeast capable of growing on lignocellulosic hydrolysates.</title>
        <authorList>
            <consortium name="Lawrence Berkeley National Laboratory"/>
            <person name="Jagtap S.S."/>
            <person name="Liu J.-J."/>
            <person name="Walukiewicz H.E."/>
            <person name="Pangilinan J."/>
            <person name="Lipzen A."/>
            <person name="Ahrendt S."/>
            <person name="Koriabine M."/>
            <person name="Cobaugh K."/>
            <person name="Salamov A."/>
            <person name="Yoshinaga Y."/>
            <person name="Ng V."/>
            <person name="Daum C."/>
            <person name="Grigoriev I.V."/>
            <person name="Slininger P.J."/>
            <person name="Dien B.S."/>
            <person name="Jin Y.-S."/>
            <person name="Rao C.V."/>
        </authorList>
    </citation>
    <scope>NUCLEOTIDE SEQUENCE</scope>
    <source>
        <strain evidence="2">NRRL Y-64009</strain>
    </source>
</reference>
<feature type="region of interest" description="Disordered" evidence="1">
    <location>
        <begin position="1"/>
        <end position="27"/>
    </location>
</feature>
<dbReference type="Proteomes" id="UP001217417">
    <property type="component" value="Unassembled WGS sequence"/>
</dbReference>
<evidence type="ECO:0000313" key="3">
    <source>
        <dbReference type="Proteomes" id="UP001217417"/>
    </source>
</evidence>
<keyword evidence="3" id="KW-1185">Reference proteome</keyword>
<evidence type="ECO:0000313" key="2">
    <source>
        <dbReference type="EMBL" id="KAJ8102273.1"/>
    </source>
</evidence>
<dbReference type="RefSeq" id="XP_056045723.1">
    <property type="nucleotide sequence ID" value="XM_056191588.1"/>
</dbReference>
<dbReference type="GeneID" id="80886754"/>
<dbReference type="AlphaFoldDB" id="A0AAD7QVW7"/>
<proteinExistence type="predicted"/>
<name>A0AAD7QVW7_9ASCO</name>
<evidence type="ECO:0000256" key="1">
    <source>
        <dbReference type="SAM" id="MobiDB-lite"/>
    </source>
</evidence>
<dbReference type="EMBL" id="JARPMG010000003">
    <property type="protein sequence ID" value="KAJ8102273.1"/>
    <property type="molecule type" value="Genomic_DNA"/>
</dbReference>
<accession>A0AAD7QVW7</accession>